<name>A0ACC2VE84_9TREE</name>
<comment type="caution">
    <text evidence="1">The sequence shown here is derived from an EMBL/GenBank/DDBJ whole genome shotgun (WGS) entry which is preliminary data.</text>
</comment>
<proteinExistence type="predicted"/>
<evidence type="ECO:0000313" key="2">
    <source>
        <dbReference type="Proteomes" id="UP001241377"/>
    </source>
</evidence>
<accession>A0ACC2VE84</accession>
<dbReference type="Proteomes" id="UP001241377">
    <property type="component" value="Unassembled WGS sequence"/>
</dbReference>
<sequence length="450" mass="51243">MVSETEETVTWGEPSRNLTEWEKLAVQLEMEAENEEEELILDREGGMLCRQGIERSLRVAVYDFTPFHEEVIGSILSSLNDTGLRADMYRQQFRYGFNDILDTFYPTQGGERLYRQADLMPKLQKGEYDALIMTSCDEHWIEHWSEHSFLEELPTLLDIPIICLHHEMYDFPKHRPTLLGSAINGKLTFLSLGEHVRELVNDSLEKWDEDGADIEKIVWKNTPTEVFVPVSSAYEIFTEVFSATTDPTQNPSEWGYEISPSNGHFIPLPSHSEIKPFKVHLFGGREEGVEIPAELEAHVLVWHGGSDYVNFYGQLSKMDLILPILSSDEYLRKRATAAFPAGIISRVPSLVMPHQLQSYNYLEPPAIVLHPDGTSEVEVVAAMRRGEDPWTAADDRYTGPPPEGILRSSLLDTYGRKAGSGSVDRLNDWNRYTDDVRAYNAKMLCKALLR</sequence>
<evidence type="ECO:0000313" key="1">
    <source>
        <dbReference type="EMBL" id="KAJ9097415.1"/>
    </source>
</evidence>
<keyword evidence="2" id="KW-1185">Reference proteome</keyword>
<dbReference type="EMBL" id="JASBWR010000086">
    <property type="protein sequence ID" value="KAJ9097415.1"/>
    <property type="molecule type" value="Genomic_DNA"/>
</dbReference>
<reference evidence="1" key="1">
    <citation type="submission" date="2023-04" db="EMBL/GenBank/DDBJ databases">
        <title>Draft Genome sequencing of Naganishia species isolated from polar environments using Oxford Nanopore Technology.</title>
        <authorList>
            <person name="Leo P."/>
            <person name="Venkateswaran K."/>
        </authorList>
    </citation>
    <scope>NUCLEOTIDE SEQUENCE</scope>
    <source>
        <strain evidence="1">MNA-CCFEE 5261</strain>
    </source>
</reference>
<protein>
    <submittedName>
        <fullName evidence="1">Uncharacterized protein</fullName>
    </submittedName>
</protein>
<organism evidence="1 2">
    <name type="scientific">Naganishia cerealis</name>
    <dbReference type="NCBI Taxonomy" id="610337"/>
    <lineage>
        <taxon>Eukaryota</taxon>
        <taxon>Fungi</taxon>
        <taxon>Dikarya</taxon>
        <taxon>Basidiomycota</taxon>
        <taxon>Agaricomycotina</taxon>
        <taxon>Tremellomycetes</taxon>
        <taxon>Filobasidiales</taxon>
        <taxon>Filobasidiaceae</taxon>
        <taxon>Naganishia</taxon>
    </lineage>
</organism>
<gene>
    <name evidence="1" type="ORF">QFC19_006785</name>
</gene>